<dbReference type="RefSeq" id="XP_024718523.1">
    <property type="nucleotide sequence ID" value="XM_024866966.1"/>
</dbReference>
<evidence type="ECO:0000256" key="4">
    <source>
        <dbReference type="ARBA" id="ARBA00022490"/>
    </source>
</evidence>
<feature type="region of interest" description="Disordered" evidence="6">
    <location>
        <begin position="124"/>
        <end position="161"/>
    </location>
</feature>
<dbReference type="OrthoDB" id="4072855at2759"/>
<comment type="subcellular location">
    <subcellularLocation>
        <location evidence="2">Cytoplasm</location>
    </subcellularLocation>
    <subcellularLocation>
        <location evidence="1">Nucleus</location>
    </subcellularLocation>
</comment>
<protein>
    <submittedName>
        <fullName evidence="7">Uncharacterized protein</fullName>
    </submittedName>
</protein>
<feature type="region of interest" description="Disordered" evidence="6">
    <location>
        <begin position="80"/>
        <end position="101"/>
    </location>
</feature>
<sequence length="244" mass="26502">MAPAHQAKRPYAGSQPPITSYFTQSPSTTSPRTTYSVSQLPHDSTSELRPSLPPSIQANLLSVGMRVRKSVPEGYKTGSYSAFTLFSDPTPTPERNPVKKITPRPRTRELAPFCGIMKVGGLAQQQSGAYDEGDSSAIDLDYDDEDEVPPLSQGSTNSDVSVDAPVVNKRRFDLDEEEEQVDDVRDAVTVLGQRVMAVPRRRGASKFGAGLAIVGQENSDADMDFEEATFLDYDLLPEVEMGGA</sequence>
<feature type="region of interest" description="Disordered" evidence="6">
    <location>
        <begin position="1"/>
        <end position="53"/>
    </location>
</feature>
<name>A0A2T3AV28_AMORE</name>
<evidence type="ECO:0000313" key="8">
    <source>
        <dbReference type="Proteomes" id="UP000241818"/>
    </source>
</evidence>
<feature type="compositionally biased region" description="Polar residues" evidence="6">
    <location>
        <begin position="80"/>
        <end position="89"/>
    </location>
</feature>
<dbReference type="PANTHER" id="PTHR28081">
    <property type="entry name" value="DAMAGE-REGULATED IMPORT FACILITATOR 1-RELATED"/>
    <property type="match status" value="1"/>
</dbReference>
<accession>A0A2T3AV28</accession>
<dbReference type="Proteomes" id="UP000241818">
    <property type="component" value="Unassembled WGS sequence"/>
</dbReference>
<keyword evidence="8" id="KW-1185">Reference proteome</keyword>
<reference evidence="7 8" key="1">
    <citation type="journal article" date="2018" name="New Phytol.">
        <title>Comparative genomics and transcriptomics depict ericoid mycorrhizal fungi as versatile saprotrophs and plant mutualists.</title>
        <authorList>
            <person name="Martino E."/>
            <person name="Morin E."/>
            <person name="Grelet G.A."/>
            <person name="Kuo A."/>
            <person name="Kohler A."/>
            <person name="Daghino S."/>
            <person name="Barry K.W."/>
            <person name="Cichocki N."/>
            <person name="Clum A."/>
            <person name="Dockter R.B."/>
            <person name="Hainaut M."/>
            <person name="Kuo R.C."/>
            <person name="LaButti K."/>
            <person name="Lindahl B.D."/>
            <person name="Lindquist E.A."/>
            <person name="Lipzen A."/>
            <person name="Khouja H.R."/>
            <person name="Magnuson J."/>
            <person name="Murat C."/>
            <person name="Ohm R.A."/>
            <person name="Singer S.W."/>
            <person name="Spatafora J.W."/>
            <person name="Wang M."/>
            <person name="Veneault-Fourrey C."/>
            <person name="Henrissat B."/>
            <person name="Grigoriev I.V."/>
            <person name="Martin F.M."/>
            <person name="Perotto S."/>
        </authorList>
    </citation>
    <scope>NUCLEOTIDE SEQUENCE [LARGE SCALE GENOMIC DNA]</scope>
    <source>
        <strain evidence="7 8">ATCC 22711</strain>
    </source>
</reference>
<dbReference type="PANTHER" id="PTHR28081:SF1">
    <property type="entry name" value="DAMAGE-REGULATED IMPORT FACILITATOR 1"/>
    <property type="match status" value="1"/>
</dbReference>
<evidence type="ECO:0000256" key="5">
    <source>
        <dbReference type="ARBA" id="ARBA00023242"/>
    </source>
</evidence>
<dbReference type="AlphaFoldDB" id="A0A2T3AV28"/>
<dbReference type="GO" id="GO:0005737">
    <property type="term" value="C:cytoplasm"/>
    <property type="evidence" value="ECO:0007669"/>
    <property type="project" value="UniProtKB-SubCell"/>
</dbReference>
<evidence type="ECO:0000256" key="2">
    <source>
        <dbReference type="ARBA" id="ARBA00004496"/>
    </source>
</evidence>
<dbReference type="InterPro" id="IPR013900">
    <property type="entry name" value="RNR_inhibitor"/>
</dbReference>
<feature type="compositionally biased region" description="Low complexity" evidence="6">
    <location>
        <begin position="23"/>
        <end position="38"/>
    </location>
</feature>
<organism evidence="7 8">
    <name type="scientific">Amorphotheca resinae ATCC 22711</name>
    <dbReference type="NCBI Taxonomy" id="857342"/>
    <lineage>
        <taxon>Eukaryota</taxon>
        <taxon>Fungi</taxon>
        <taxon>Dikarya</taxon>
        <taxon>Ascomycota</taxon>
        <taxon>Pezizomycotina</taxon>
        <taxon>Leotiomycetes</taxon>
        <taxon>Helotiales</taxon>
        <taxon>Amorphothecaceae</taxon>
        <taxon>Amorphotheca</taxon>
    </lineage>
</organism>
<keyword evidence="4" id="KW-0963">Cytoplasm</keyword>
<evidence type="ECO:0000256" key="3">
    <source>
        <dbReference type="ARBA" id="ARBA00005459"/>
    </source>
</evidence>
<evidence type="ECO:0000256" key="1">
    <source>
        <dbReference type="ARBA" id="ARBA00004123"/>
    </source>
</evidence>
<dbReference type="GO" id="GO:1990846">
    <property type="term" value="F:ribonucleoside-diphosphate reductase inhibitor activity"/>
    <property type="evidence" value="ECO:0007669"/>
    <property type="project" value="TreeGrafter"/>
</dbReference>
<evidence type="ECO:0000256" key="6">
    <source>
        <dbReference type="SAM" id="MobiDB-lite"/>
    </source>
</evidence>
<dbReference type="GO" id="GO:0008104">
    <property type="term" value="P:intracellular protein localization"/>
    <property type="evidence" value="ECO:0007669"/>
    <property type="project" value="TreeGrafter"/>
</dbReference>
<evidence type="ECO:0000313" key="7">
    <source>
        <dbReference type="EMBL" id="PSS12525.1"/>
    </source>
</evidence>
<dbReference type="InParanoid" id="A0A2T3AV28"/>
<dbReference type="EMBL" id="KZ679015">
    <property type="protein sequence ID" value="PSS12525.1"/>
    <property type="molecule type" value="Genomic_DNA"/>
</dbReference>
<dbReference type="Pfam" id="PF08591">
    <property type="entry name" value="RNR_inhib"/>
    <property type="match status" value="1"/>
</dbReference>
<proteinExistence type="inferred from homology"/>
<comment type="similarity">
    <text evidence="3">Belongs to the DIF1/spd1 family.</text>
</comment>
<gene>
    <name evidence="7" type="ORF">M430DRAFT_36628</name>
</gene>
<dbReference type="GeneID" id="36575047"/>
<dbReference type="GO" id="GO:0005634">
    <property type="term" value="C:nucleus"/>
    <property type="evidence" value="ECO:0007669"/>
    <property type="project" value="UniProtKB-SubCell"/>
</dbReference>
<keyword evidence="5" id="KW-0539">Nucleus</keyword>